<keyword evidence="2" id="KW-0028">Amino-acid biosynthesis</keyword>
<evidence type="ECO:0000313" key="4">
    <source>
        <dbReference type="Proteomes" id="UP001195769"/>
    </source>
</evidence>
<protein>
    <recommendedName>
        <fullName evidence="2">Histidinol-phosphatase</fullName>
        <shortName evidence="2">HolPase</shortName>
        <ecNumber evidence="2">3.1.3.15</ecNumber>
    </recommendedName>
</protein>
<dbReference type="Gene3D" id="3.20.20.140">
    <property type="entry name" value="Metal-dependent hydrolases"/>
    <property type="match status" value="1"/>
</dbReference>
<dbReference type="SUPFAM" id="SSF89550">
    <property type="entry name" value="PHP domain-like"/>
    <property type="match status" value="1"/>
</dbReference>
<keyword evidence="1 2" id="KW-0378">Hydrolase</keyword>
<dbReference type="InterPro" id="IPR016195">
    <property type="entry name" value="Pol/histidinol_Pase-like"/>
</dbReference>
<reference evidence="3" key="1">
    <citation type="journal article" date="2020" name="New Phytol.">
        <title>Comparative genomics reveals dynamic genome evolution in host specialist ectomycorrhizal fungi.</title>
        <authorList>
            <person name="Lofgren L.A."/>
            <person name="Nguyen N.H."/>
            <person name="Vilgalys R."/>
            <person name="Ruytinx J."/>
            <person name="Liao H.L."/>
            <person name="Branco S."/>
            <person name="Kuo A."/>
            <person name="LaButti K."/>
            <person name="Lipzen A."/>
            <person name="Andreopoulos W."/>
            <person name="Pangilinan J."/>
            <person name="Riley R."/>
            <person name="Hundley H."/>
            <person name="Na H."/>
            <person name="Barry K."/>
            <person name="Grigoriev I.V."/>
            <person name="Stajich J.E."/>
            <person name="Kennedy P.G."/>
        </authorList>
    </citation>
    <scope>NUCLEOTIDE SEQUENCE</scope>
    <source>
        <strain evidence="3">FC203</strain>
    </source>
</reference>
<keyword evidence="2" id="KW-0368">Histidine biosynthesis</keyword>
<comment type="similarity">
    <text evidence="2">Belongs to the PHP hydrolase family. HisK subfamily.</text>
</comment>
<dbReference type="InterPro" id="IPR010140">
    <property type="entry name" value="Histidinol_P_phosphatase_HisJ"/>
</dbReference>
<name>A0AAD4DP13_9AGAM</name>
<evidence type="ECO:0000313" key="3">
    <source>
        <dbReference type="EMBL" id="KAG1887450.1"/>
    </source>
</evidence>
<evidence type="ECO:0000256" key="2">
    <source>
        <dbReference type="RuleBase" id="RU366003"/>
    </source>
</evidence>
<dbReference type="RefSeq" id="XP_041216854.1">
    <property type="nucleotide sequence ID" value="XM_041376254.1"/>
</dbReference>
<comment type="caution">
    <text evidence="3">The sequence shown here is derived from an EMBL/GenBank/DDBJ whole genome shotgun (WGS) entry which is preliminary data.</text>
</comment>
<organism evidence="3 4">
    <name type="scientific">Suillus fuscotomentosus</name>
    <dbReference type="NCBI Taxonomy" id="1912939"/>
    <lineage>
        <taxon>Eukaryota</taxon>
        <taxon>Fungi</taxon>
        <taxon>Dikarya</taxon>
        <taxon>Basidiomycota</taxon>
        <taxon>Agaricomycotina</taxon>
        <taxon>Agaricomycetes</taxon>
        <taxon>Agaricomycetidae</taxon>
        <taxon>Boletales</taxon>
        <taxon>Suillineae</taxon>
        <taxon>Suillaceae</taxon>
        <taxon>Suillus</taxon>
    </lineage>
</organism>
<proteinExistence type="inferred from homology"/>
<keyword evidence="4" id="KW-1185">Reference proteome</keyword>
<gene>
    <name evidence="3" type="ORF">F5891DRAFT_967150</name>
</gene>
<dbReference type="Proteomes" id="UP001195769">
    <property type="component" value="Unassembled WGS sequence"/>
</dbReference>
<dbReference type="AlphaFoldDB" id="A0AAD4DP13"/>
<dbReference type="GO" id="GO:0000105">
    <property type="term" value="P:L-histidine biosynthetic process"/>
    <property type="evidence" value="ECO:0007669"/>
    <property type="project" value="UniProtKB-UniRule"/>
</dbReference>
<dbReference type="EC" id="3.1.3.15" evidence="2"/>
<dbReference type="GO" id="GO:0004401">
    <property type="term" value="F:histidinol-phosphatase activity"/>
    <property type="evidence" value="ECO:0007669"/>
    <property type="project" value="UniProtKB-UniRule"/>
</dbReference>
<comment type="catalytic activity">
    <reaction evidence="2">
        <text>L-histidinol phosphate + H2O = L-histidinol + phosphate</text>
        <dbReference type="Rhea" id="RHEA:14465"/>
        <dbReference type="ChEBI" id="CHEBI:15377"/>
        <dbReference type="ChEBI" id="CHEBI:43474"/>
        <dbReference type="ChEBI" id="CHEBI:57699"/>
        <dbReference type="ChEBI" id="CHEBI:57980"/>
        <dbReference type="EC" id="3.1.3.15"/>
    </reaction>
</comment>
<dbReference type="GeneID" id="64670552"/>
<dbReference type="PANTHER" id="PTHR21039:SF0">
    <property type="entry name" value="HISTIDINOL-PHOSPHATASE"/>
    <property type="match status" value="1"/>
</dbReference>
<comment type="pathway">
    <text evidence="2">Amino-acid biosynthesis; L-histidine biosynthesis; L-histidine from 5-phospho-alpha-D-ribose 1-diphosphate: step 8/9.</text>
</comment>
<dbReference type="GO" id="GO:0005737">
    <property type="term" value="C:cytoplasm"/>
    <property type="evidence" value="ECO:0007669"/>
    <property type="project" value="TreeGrafter"/>
</dbReference>
<sequence>MPHSHHSHSGRFCGHAFGSVEEVVSEDIKQRFEVYLLTEHVPRYRLEDLVPAEVVSPPQTRYI</sequence>
<dbReference type="PANTHER" id="PTHR21039">
    <property type="entry name" value="HISTIDINOL PHOSPHATASE-RELATED"/>
    <property type="match status" value="1"/>
</dbReference>
<accession>A0AAD4DP13</accession>
<evidence type="ECO:0000256" key="1">
    <source>
        <dbReference type="ARBA" id="ARBA00022801"/>
    </source>
</evidence>
<dbReference type="EMBL" id="JABBWK010000210">
    <property type="protein sequence ID" value="KAG1887450.1"/>
    <property type="molecule type" value="Genomic_DNA"/>
</dbReference>